<proteinExistence type="predicted"/>
<dbReference type="SUPFAM" id="SSF52540">
    <property type="entry name" value="P-loop containing nucleoside triphosphate hydrolases"/>
    <property type="match status" value="1"/>
</dbReference>
<dbReference type="Gene3D" id="3.40.50.300">
    <property type="entry name" value="P-loop containing nucleotide triphosphate hydrolases"/>
    <property type="match status" value="1"/>
</dbReference>
<comment type="caution">
    <text evidence="1">The sequence shown here is derived from an EMBL/GenBank/DDBJ whole genome shotgun (WGS) entry which is preliminary data.</text>
</comment>
<evidence type="ECO:0000313" key="1">
    <source>
        <dbReference type="EMBL" id="NME56361.1"/>
    </source>
</evidence>
<protein>
    <submittedName>
        <fullName evidence="1">AAA family ATPase</fullName>
    </submittedName>
</protein>
<reference evidence="1 2" key="1">
    <citation type="submission" date="2020-04" db="EMBL/GenBank/DDBJ databases">
        <authorList>
            <person name="Hitch T.C.A."/>
            <person name="Wylensek D."/>
            <person name="Clavel T."/>
        </authorList>
    </citation>
    <scope>NUCLEOTIDE SEQUENCE [LARGE SCALE GENOMIC DNA]</scope>
    <source>
        <strain evidence="1 2">BSM-383-APC-5F</strain>
    </source>
</reference>
<dbReference type="Proteomes" id="UP000580130">
    <property type="component" value="Unassembled WGS sequence"/>
</dbReference>
<sequence length="527" mass="61336">MRRTFNVNGSCNPKLHYMVDLTERLAEIKEMVDAGQYFTINRARQYGKTTILAALCEFLKKEYEVISLDFQTLSYADFENESRFVGAFSKSVLRSCKNTPEEVIEQLKKLLTQRDDNLTLSDLFDCLLLWCAESSKKIVLIIDEVDTASNNQVFVDFLAQLRAYYLSRTRIPTFQSVILAGVYDIRSIRGKIRPDEAHKMNSPWNIAAKFKVDMNFSKKDIAGMLQEYEKDSCTGMNIDEIAGMLYDYTSGYPYLVSDLCKIMEEDLEDTGAYKDKSEIWTKNGVLDAVKVLLSDNNPLFESLIGKLNDYPGVKNLVYRLLFRGQSIGYNPDDPGITMAKMFGFIKVENGNVYIANRIFETRLYNMFLLQNDEQESDMYREGARMKNQFIQNGHLNMRKVLEKFVEYFDDIYGDRDEKFMEADGRRYFMLFLKPIINGTGNYYIEARTRNDERTDMIIDYHGEQFVIEMKIWYGDAYHARGEKQLSDYLNYYHLKKGYMLSFNFNKKKKIGVQEIMLGDKVLVEAVV</sequence>
<dbReference type="EMBL" id="JABAFX010000004">
    <property type="protein sequence ID" value="NME56361.1"/>
    <property type="molecule type" value="Genomic_DNA"/>
</dbReference>
<dbReference type="InterPro" id="IPR027417">
    <property type="entry name" value="P-loop_NTPase"/>
</dbReference>
<dbReference type="Pfam" id="PF14516">
    <property type="entry name" value="AAA_35"/>
    <property type="match status" value="1"/>
</dbReference>
<organism evidence="1 2">
    <name type="scientific">Dorea formicigenerans</name>
    <dbReference type="NCBI Taxonomy" id="39486"/>
    <lineage>
        <taxon>Bacteria</taxon>
        <taxon>Bacillati</taxon>
        <taxon>Bacillota</taxon>
        <taxon>Clostridia</taxon>
        <taxon>Lachnospirales</taxon>
        <taxon>Lachnospiraceae</taxon>
        <taxon>Dorea</taxon>
    </lineage>
</organism>
<evidence type="ECO:0000313" key="2">
    <source>
        <dbReference type="Proteomes" id="UP000580130"/>
    </source>
</evidence>
<gene>
    <name evidence="1" type="ORF">HF855_02705</name>
</gene>
<dbReference type="AlphaFoldDB" id="A0A848CN39"/>
<accession>A0A848CN39</accession>
<name>A0A848CN39_9FIRM</name>